<dbReference type="InterPro" id="IPR012292">
    <property type="entry name" value="Globin/Proto"/>
</dbReference>
<dbReference type="EMBL" id="BJUV01000007">
    <property type="protein sequence ID" value="GEK82643.1"/>
    <property type="molecule type" value="Genomic_DNA"/>
</dbReference>
<keyword evidence="18" id="KW-0223">Dioxygenase</keyword>
<dbReference type="GO" id="GO:0005344">
    <property type="term" value="F:oxygen carrier activity"/>
    <property type="evidence" value="ECO:0007669"/>
    <property type="project" value="UniProtKB-KW"/>
</dbReference>
<dbReference type="InterPro" id="IPR001433">
    <property type="entry name" value="OxRdtase_FAD/NAD-bd"/>
</dbReference>
<comment type="catalytic activity">
    <reaction evidence="13">
        <text>2 nitric oxide + NADPH + 2 O2 = 2 nitrate + NADP(+) + H(+)</text>
        <dbReference type="Rhea" id="RHEA:19465"/>
        <dbReference type="ChEBI" id="CHEBI:15378"/>
        <dbReference type="ChEBI" id="CHEBI:15379"/>
        <dbReference type="ChEBI" id="CHEBI:16480"/>
        <dbReference type="ChEBI" id="CHEBI:17632"/>
        <dbReference type="ChEBI" id="CHEBI:57783"/>
        <dbReference type="ChEBI" id="CHEBI:58349"/>
        <dbReference type="EC" id="1.14.12.17"/>
    </reaction>
</comment>
<evidence type="ECO:0000256" key="10">
    <source>
        <dbReference type="ARBA" id="ARBA00023014"/>
    </source>
</evidence>
<dbReference type="GO" id="GO:0051537">
    <property type="term" value="F:2 iron, 2 sulfur cluster binding"/>
    <property type="evidence" value="ECO:0007669"/>
    <property type="project" value="UniProtKB-KW"/>
</dbReference>
<dbReference type="Gene3D" id="1.10.490.10">
    <property type="entry name" value="Globins"/>
    <property type="match status" value="2"/>
</dbReference>
<dbReference type="InterPro" id="IPR008333">
    <property type="entry name" value="Cbr1-like_FAD-bd_dom"/>
</dbReference>
<evidence type="ECO:0000256" key="11">
    <source>
        <dbReference type="ARBA" id="ARBA00023027"/>
    </source>
</evidence>
<name>A0A7W3JJQ9_9MICO</name>
<keyword evidence="6" id="KW-0001">2Fe-2S</keyword>
<dbReference type="GO" id="GO:0046872">
    <property type="term" value="F:metal ion binding"/>
    <property type="evidence" value="ECO:0007669"/>
    <property type="project" value="UniProtKB-KW"/>
</dbReference>
<keyword evidence="11" id="KW-0520">NAD</keyword>
<keyword evidence="10" id="KW-0411">Iron-sulfur</keyword>
<dbReference type="PRINTS" id="PR00410">
    <property type="entry name" value="PHEHYDRXLASE"/>
</dbReference>
<evidence type="ECO:0000256" key="6">
    <source>
        <dbReference type="ARBA" id="ARBA00022714"/>
    </source>
</evidence>
<organism evidence="18 20">
    <name type="scientific">Frigoribacterium faeni</name>
    <dbReference type="NCBI Taxonomy" id="145483"/>
    <lineage>
        <taxon>Bacteria</taxon>
        <taxon>Bacillati</taxon>
        <taxon>Actinomycetota</taxon>
        <taxon>Actinomycetes</taxon>
        <taxon>Micrococcales</taxon>
        <taxon>Microbacteriaceae</taxon>
        <taxon>Frigoribacterium</taxon>
    </lineage>
</organism>
<evidence type="ECO:0000259" key="16">
    <source>
        <dbReference type="PROSITE" id="PS51384"/>
    </source>
</evidence>
<dbReference type="GO" id="GO:0046210">
    <property type="term" value="P:nitric oxide catabolic process"/>
    <property type="evidence" value="ECO:0007669"/>
    <property type="project" value="TreeGrafter"/>
</dbReference>
<protein>
    <recommendedName>
        <fullName evidence="3">nitric oxide dioxygenase</fullName>
        <ecNumber evidence="3">1.14.12.17</ecNumber>
    </recommendedName>
</protein>
<dbReference type="InterPro" id="IPR039261">
    <property type="entry name" value="FNR_nucleotide-bd"/>
</dbReference>
<evidence type="ECO:0000256" key="14">
    <source>
        <dbReference type="RuleBase" id="RU000356"/>
    </source>
</evidence>
<evidence type="ECO:0000313" key="20">
    <source>
        <dbReference type="Proteomes" id="UP000522688"/>
    </source>
</evidence>
<keyword evidence="18" id="KW-0560">Oxidoreductase</keyword>
<dbReference type="Gene3D" id="3.40.50.80">
    <property type="entry name" value="Nucleotide-binding domain of ferredoxin-NADP reductase (FNR) module"/>
    <property type="match status" value="1"/>
</dbReference>
<evidence type="ECO:0000256" key="4">
    <source>
        <dbReference type="ARBA" id="ARBA00022617"/>
    </source>
</evidence>
<keyword evidence="19" id="KW-1185">Reference proteome</keyword>
<dbReference type="Pfam" id="PF00175">
    <property type="entry name" value="NAD_binding_1"/>
    <property type="match status" value="1"/>
</dbReference>
<keyword evidence="5 14" id="KW-0561">Oxygen transport</keyword>
<dbReference type="CDD" id="cd06184">
    <property type="entry name" value="flavohem_like_fad_nad_binding"/>
    <property type="match status" value="1"/>
</dbReference>
<dbReference type="Proteomes" id="UP000522688">
    <property type="component" value="Unassembled WGS sequence"/>
</dbReference>
<evidence type="ECO:0000256" key="5">
    <source>
        <dbReference type="ARBA" id="ARBA00022621"/>
    </source>
</evidence>
<reference evidence="17 19" key="1">
    <citation type="submission" date="2019-07" db="EMBL/GenBank/DDBJ databases">
        <title>Whole genome shotgun sequence of Frigoribacterium faeni NBRC 103066.</title>
        <authorList>
            <person name="Hosoyama A."/>
            <person name="Uohara A."/>
            <person name="Ohji S."/>
            <person name="Ichikawa N."/>
        </authorList>
    </citation>
    <scope>NUCLEOTIDE SEQUENCE [LARGE SCALE GENOMIC DNA]</scope>
    <source>
        <strain evidence="17 19">NBRC 103066</strain>
    </source>
</reference>
<keyword evidence="8" id="KW-0521">NADP</keyword>
<dbReference type="Proteomes" id="UP000321154">
    <property type="component" value="Unassembled WGS sequence"/>
</dbReference>
<evidence type="ECO:0000313" key="17">
    <source>
        <dbReference type="EMBL" id="GEK82643.1"/>
    </source>
</evidence>
<evidence type="ECO:0000313" key="18">
    <source>
        <dbReference type="EMBL" id="MBA8814051.1"/>
    </source>
</evidence>
<evidence type="ECO:0000256" key="12">
    <source>
        <dbReference type="ARBA" id="ARBA00048649"/>
    </source>
</evidence>
<comment type="cofactor">
    <cofactor evidence="1">
        <name>heme b</name>
        <dbReference type="ChEBI" id="CHEBI:60344"/>
    </cofactor>
</comment>
<dbReference type="GO" id="GO:0019825">
    <property type="term" value="F:oxygen binding"/>
    <property type="evidence" value="ECO:0007669"/>
    <property type="project" value="InterPro"/>
</dbReference>
<dbReference type="GO" id="GO:0020037">
    <property type="term" value="F:heme binding"/>
    <property type="evidence" value="ECO:0007669"/>
    <property type="project" value="InterPro"/>
</dbReference>
<feature type="domain" description="Globin" evidence="15">
    <location>
        <begin position="1"/>
        <end position="169"/>
    </location>
</feature>
<dbReference type="PANTHER" id="PTHR43396">
    <property type="entry name" value="FLAVOHEMOPROTEIN"/>
    <property type="match status" value="1"/>
</dbReference>
<evidence type="ECO:0000256" key="1">
    <source>
        <dbReference type="ARBA" id="ARBA00001970"/>
    </source>
</evidence>
<keyword evidence="9" id="KW-0408">Iron</keyword>
<keyword evidence="7" id="KW-0479">Metal-binding</keyword>
<evidence type="ECO:0000259" key="15">
    <source>
        <dbReference type="PROSITE" id="PS01033"/>
    </source>
</evidence>
<dbReference type="Gene3D" id="2.40.30.10">
    <property type="entry name" value="Translation factors"/>
    <property type="match status" value="1"/>
</dbReference>
<evidence type="ECO:0000256" key="8">
    <source>
        <dbReference type="ARBA" id="ARBA00022857"/>
    </source>
</evidence>
<comment type="similarity">
    <text evidence="2">In the C-terminal section; belongs to the flavoprotein pyridine nucleotide cytochrome reductase family.</text>
</comment>
<comment type="similarity">
    <text evidence="14">Belongs to the globin family.</text>
</comment>
<dbReference type="EMBL" id="JACGWW010000003">
    <property type="protein sequence ID" value="MBA8814051.1"/>
    <property type="molecule type" value="Genomic_DNA"/>
</dbReference>
<dbReference type="EC" id="1.14.12.17" evidence="3"/>
<dbReference type="InterPro" id="IPR017938">
    <property type="entry name" value="Riboflavin_synthase-like_b-brl"/>
</dbReference>
<dbReference type="InterPro" id="IPR017927">
    <property type="entry name" value="FAD-bd_FR_type"/>
</dbReference>
<dbReference type="Pfam" id="PF00970">
    <property type="entry name" value="FAD_binding_6"/>
    <property type="match status" value="1"/>
</dbReference>
<keyword evidence="4 14" id="KW-0349">Heme</keyword>
<reference evidence="18 20" key="2">
    <citation type="submission" date="2020-07" db="EMBL/GenBank/DDBJ databases">
        <title>Sequencing the genomes of 1000 actinobacteria strains.</title>
        <authorList>
            <person name="Klenk H.-P."/>
        </authorList>
    </citation>
    <scope>NUCLEOTIDE SEQUENCE [LARGE SCALE GENOMIC DNA]</scope>
    <source>
        <strain evidence="18 20">DSM 10309</strain>
    </source>
</reference>
<dbReference type="PANTHER" id="PTHR43396:SF3">
    <property type="entry name" value="FLAVOHEMOPROTEIN"/>
    <property type="match status" value="1"/>
</dbReference>
<dbReference type="Pfam" id="PF00042">
    <property type="entry name" value="Globin"/>
    <property type="match status" value="1"/>
</dbReference>
<sequence length="445" mass="47554">MVTASQTVALARTLPDVAAHADDIAADFYDRLFAARPDLLRDRFNRGEHAQGRQARELARTVVALAEAVIDAAPGSGTSTSARAAATLHPSPHQAGAPTLAGSTAAEITSRLAQRHAALGIRRGDYDVFVGHLREATRASLADRFDAEADDAWTALYRQVTDEVAASVADLYTRADLEPDEEWREAIVTEHRIEAEDVVALTLVSADSEALPGYRAGQFASVQVELADGARQIRQYSLRGGHDEQWRISARVLDGGGFAPDGEVSNHLLREVRVGSVVHVSPPIGSLTIDQLDDAPLLFVSAGIGCTPVLGMLDHLARTDPSRQVTALHFERTPERHAHRAELEALVASMPDATLRVSYTQGSLSALSALAEASIDGPGVYLDPIDLGTVALTPQHRVFLCGPVPFMAIARAALIEHGVEADRVHYFVFGPDDGSVTGIDTGQRG</sequence>
<evidence type="ECO:0000313" key="19">
    <source>
        <dbReference type="Proteomes" id="UP000321154"/>
    </source>
</evidence>
<keyword evidence="14" id="KW-0813">Transport</keyword>
<evidence type="ECO:0000256" key="9">
    <source>
        <dbReference type="ARBA" id="ARBA00023004"/>
    </source>
</evidence>
<dbReference type="AlphaFoldDB" id="A0A7W3JJQ9"/>
<comment type="caution">
    <text evidence="18">The sequence shown here is derived from an EMBL/GenBank/DDBJ whole genome shotgun (WGS) entry which is preliminary data.</text>
</comment>
<dbReference type="SUPFAM" id="SSF63380">
    <property type="entry name" value="Riboflavin synthase domain-like"/>
    <property type="match status" value="1"/>
</dbReference>
<evidence type="ECO:0000256" key="3">
    <source>
        <dbReference type="ARBA" id="ARBA00012229"/>
    </source>
</evidence>
<accession>A0A7W3JJQ9</accession>
<dbReference type="OrthoDB" id="9801223at2"/>
<dbReference type="GO" id="GO:0008941">
    <property type="term" value="F:nitric oxide dioxygenase NAD(P)H activity"/>
    <property type="evidence" value="ECO:0007669"/>
    <property type="project" value="UniProtKB-EC"/>
</dbReference>
<dbReference type="InterPro" id="IPR000971">
    <property type="entry name" value="Globin"/>
</dbReference>
<dbReference type="PROSITE" id="PS51384">
    <property type="entry name" value="FAD_FR"/>
    <property type="match status" value="1"/>
</dbReference>
<dbReference type="InterPro" id="IPR009050">
    <property type="entry name" value="Globin-like_sf"/>
</dbReference>
<evidence type="ECO:0000256" key="7">
    <source>
        <dbReference type="ARBA" id="ARBA00022723"/>
    </source>
</evidence>
<comment type="catalytic activity">
    <reaction evidence="12">
        <text>2 nitric oxide + NADH + 2 O2 = 2 nitrate + NAD(+) + H(+)</text>
        <dbReference type="Rhea" id="RHEA:19469"/>
        <dbReference type="ChEBI" id="CHEBI:15378"/>
        <dbReference type="ChEBI" id="CHEBI:15379"/>
        <dbReference type="ChEBI" id="CHEBI:16480"/>
        <dbReference type="ChEBI" id="CHEBI:17632"/>
        <dbReference type="ChEBI" id="CHEBI:57540"/>
        <dbReference type="ChEBI" id="CHEBI:57945"/>
        <dbReference type="EC" id="1.14.12.17"/>
    </reaction>
</comment>
<proteinExistence type="inferred from homology"/>
<dbReference type="GO" id="GO:0071500">
    <property type="term" value="P:cellular response to nitrosative stress"/>
    <property type="evidence" value="ECO:0007669"/>
    <property type="project" value="TreeGrafter"/>
</dbReference>
<dbReference type="GO" id="GO:0071949">
    <property type="term" value="F:FAD binding"/>
    <property type="evidence" value="ECO:0007669"/>
    <property type="project" value="TreeGrafter"/>
</dbReference>
<evidence type="ECO:0000256" key="13">
    <source>
        <dbReference type="ARBA" id="ARBA00049433"/>
    </source>
</evidence>
<dbReference type="RefSeq" id="WP_146853525.1">
    <property type="nucleotide sequence ID" value="NZ_BAAAHR010000006.1"/>
</dbReference>
<dbReference type="SUPFAM" id="SSF52343">
    <property type="entry name" value="Ferredoxin reductase-like, C-terminal NADP-linked domain"/>
    <property type="match status" value="1"/>
</dbReference>
<feature type="domain" description="FAD-binding FR-type" evidence="16">
    <location>
        <begin position="181"/>
        <end position="290"/>
    </location>
</feature>
<evidence type="ECO:0000256" key="2">
    <source>
        <dbReference type="ARBA" id="ARBA00006401"/>
    </source>
</evidence>
<dbReference type="PROSITE" id="PS01033">
    <property type="entry name" value="GLOBIN"/>
    <property type="match status" value="1"/>
</dbReference>
<gene>
    <name evidence="18" type="ORF">FB463_002317</name>
    <name evidence="17" type="ORF">FFA01_09520</name>
</gene>
<dbReference type="SUPFAM" id="SSF46458">
    <property type="entry name" value="Globin-like"/>
    <property type="match status" value="1"/>
</dbReference>